<keyword evidence="11 20" id="KW-0472">Membrane</keyword>
<dbReference type="InterPro" id="IPR029044">
    <property type="entry name" value="Nucleotide-diphossugar_trans"/>
</dbReference>
<dbReference type="FunFam" id="3.90.550.10:FF:000022">
    <property type="entry name" value="Histo-blood group ABO system transferase"/>
    <property type="match status" value="1"/>
</dbReference>
<feature type="binding site" evidence="18">
    <location>
        <position position="110"/>
    </location>
    <ligand>
        <name>UDP-N-acetyl-alpha-D-galactosamine</name>
        <dbReference type="ChEBI" id="CHEBI:67138"/>
    </ligand>
</feature>
<name>A0A401PHM7_SCYTO</name>
<dbReference type="EC" id="2.4.1.87" evidence="13"/>
<feature type="active site" description="Nucleophile" evidence="17">
    <location>
        <position position="288"/>
    </location>
</feature>
<dbReference type="OMA" id="WEEMFDS"/>
<evidence type="ECO:0000256" key="11">
    <source>
        <dbReference type="ARBA" id="ARBA00023136"/>
    </source>
</evidence>
<feature type="binding site" evidence="18">
    <location>
        <position position="288"/>
    </location>
    <ligand>
        <name>an alpha-L-fucosyl-(1-&gt;2)-beta-D-galactosyl derivative</name>
        <dbReference type="ChEBI" id="CHEBI:140327"/>
    </ligand>
</feature>
<dbReference type="GO" id="GO:0005975">
    <property type="term" value="P:carbohydrate metabolic process"/>
    <property type="evidence" value="ECO:0007669"/>
    <property type="project" value="InterPro"/>
</dbReference>
<feature type="binding site" evidence="18">
    <location>
        <position position="218"/>
    </location>
    <ligand>
        <name>an alpha-L-fucosyl-(1-&gt;2)-beta-D-galactosyl derivative</name>
        <dbReference type="ChEBI" id="CHEBI:140327"/>
    </ligand>
</feature>
<evidence type="ECO:0000256" key="18">
    <source>
        <dbReference type="PIRSR" id="PIRSR605076-2"/>
    </source>
</evidence>
<evidence type="ECO:0000256" key="15">
    <source>
        <dbReference type="ARBA" id="ARBA00042230"/>
    </source>
</evidence>
<protein>
    <recommendedName>
        <fullName evidence="14">N-acetyllactosaminide alpha-1,3-galactosyltransferase</fullName>
        <ecNumber evidence="13">2.4.1.87</ecNumber>
    </recommendedName>
    <alternativeName>
        <fullName evidence="15">UDP-galactose:beta-D-galactosyl-1,4-N-acetyl-D-glucosaminide alpha-1,3-galactosyltransferase</fullName>
    </alternativeName>
</protein>
<dbReference type="GO" id="GO:0032580">
    <property type="term" value="C:Golgi cisterna membrane"/>
    <property type="evidence" value="ECO:0007669"/>
    <property type="project" value="UniProtKB-SubCell"/>
</dbReference>
<dbReference type="PANTHER" id="PTHR10462">
    <property type="entry name" value="GLYCOSYLTRANSFERASE-RELATED"/>
    <property type="match status" value="1"/>
</dbReference>
<keyword evidence="22" id="KW-1185">Reference proteome</keyword>
<feature type="binding site" evidence="18">
    <location>
        <position position="230"/>
    </location>
    <ligand>
        <name>an alpha-L-fucosyl-(1-&gt;2)-beta-D-galactosyl derivative</name>
        <dbReference type="ChEBI" id="CHEBI:140327"/>
    </ligand>
</feature>
<dbReference type="EMBL" id="BFAA01000498">
    <property type="protein sequence ID" value="GCB72594.1"/>
    <property type="molecule type" value="Genomic_DNA"/>
</dbReference>
<evidence type="ECO:0000256" key="14">
    <source>
        <dbReference type="ARBA" id="ARBA00040779"/>
    </source>
</evidence>
<keyword evidence="6 20" id="KW-0812">Transmembrane</keyword>
<evidence type="ECO:0000256" key="6">
    <source>
        <dbReference type="ARBA" id="ARBA00022692"/>
    </source>
</evidence>
<evidence type="ECO:0000256" key="7">
    <source>
        <dbReference type="ARBA" id="ARBA00022723"/>
    </source>
</evidence>
<dbReference type="Pfam" id="PF03414">
    <property type="entry name" value="Glyco_transf_6"/>
    <property type="match status" value="1"/>
</dbReference>
<feature type="binding site" evidence="18">
    <location>
        <position position="311"/>
    </location>
    <ligand>
        <name>an alpha-L-fucosyl-(1-&gt;2)-beta-D-galactosyl derivative</name>
        <dbReference type="ChEBI" id="CHEBI:140327"/>
    </ligand>
</feature>
<evidence type="ECO:0000256" key="4">
    <source>
        <dbReference type="ARBA" id="ARBA00022676"/>
    </source>
</evidence>
<evidence type="ECO:0000256" key="8">
    <source>
        <dbReference type="ARBA" id="ARBA00022968"/>
    </source>
</evidence>
<evidence type="ECO:0000256" key="1">
    <source>
        <dbReference type="ARBA" id="ARBA00004447"/>
    </source>
</evidence>
<comment type="subcellular location">
    <subcellularLocation>
        <location evidence="1">Golgi apparatus</location>
        <location evidence="1">Golgi stack membrane</location>
        <topology evidence="1">Single-pass type II membrane protein</topology>
    </subcellularLocation>
</comment>
<proteinExistence type="inferred from homology"/>
<reference evidence="21 22" key="1">
    <citation type="journal article" date="2018" name="Nat. Ecol. Evol.">
        <title>Shark genomes provide insights into elasmobranch evolution and the origin of vertebrates.</title>
        <authorList>
            <person name="Hara Y"/>
            <person name="Yamaguchi K"/>
            <person name="Onimaru K"/>
            <person name="Kadota M"/>
            <person name="Koyanagi M"/>
            <person name="Keeley SD"/>
            <person name="Tatsumi K"/>
            <person name="Tanaka K"/>
            <person name="Motone F"/>
            <person name="Kageyama Y"/>
            <person name="Nozu R"/>
            <person name="Adachi N"/>
            <person name="Nishimura O"/>
            <person name="Nakagawa R"/>
            <person name="Tanegashima C"/>
            <person name="Kiyatake I"/>
            <person name="Matsumoto R"/>
            <person name="Murakumo K"/>
            <person name="Nishida K"/>
            <person name="Terakita A"/>
            <person name="Kuratani S"/>
            <person name="Sato K"/>
            <person name="Hyodo S Kuraku.S."/>
        </authorList>
    </citation>
    <scope>NUCLEOTIDE SEQUENCE [LARGE SCALE GENOMIC DNA]</scope>
</reference>
<dbReference type="SUPFAM" id="SSF53448">
    <property type="entry name" value="Nucleotide-diphospho-sugar transferases"/>
    <property type="match status" value="1"/>
</dbReference>
<evidence type="ECO:0000256" key="2">
    <source>
        <dbReference type="ARBA" id="ARBA00004922"/>
    </source>
</evidence>
<keyword evidence="7 19" id="KW-0479">Metal-binding</keyword>
<keyword evidence="12 19" id="KW-0464">Manganese</keyword>
<dbReference type="GO" id="GO:0031982">
    <property type="term" value="C:vesicle"/>
    <property type="evidence" value="ECO:0007669"/>
    <property type="project" value="TreeGrafter"/>
</dbReference>
<feature type="transmembrane region" description="Helical" evidence="20">
    <location>
        <begin position="12"/>
        <end position="29"/>
    </location>
</feature>
<evidence type="ECO:0000256" key="3">
    <source>
        <dbReference type="ARBA" id="ARBA00010413"/>
    </source>
</evidence>
<evidence type="ECO:0000256" key="10">
    <source>
        <dbReference type="ARBA" id="ARBA00023034"/>
    </source>
</evidence>
<keyword evidence="10" id="KW-0333">Golgi apparatus</keyword>
<evidence type="ECO:0000256" key="19">
    <source>
        <dbReference type="PIRSR" id="PIRSR605076-3"/>
    </source>
</evidence>
<dbReference type="GO" id="GO:0046872">
    <property type="term" value="F:metal ion binding"/>
    <property type="evidence" value="ECO:0007669"/>
    <property type="project" value="UniProtKB-KW"/>
</dbReference>
<keyword evidence="5" id="KW-0808">Transferase</keyword>
<dbReference type="STRING" id="75743.A0A401PHM7"/>
<comment type="pathway">
    <text evidence="2">Protein modification; protein glycosylation.</text>
</comment>
<evidence type="ECO:0000256" key="17">
    <source>
        <dbReference type="PIRSR" id="PIRSR605076-1"/>
    </source>
</evidence>
<evidence type="ECO:0000313" key="22">
    <source>
        <dbReference type="Proteomes" id="UP000288216"/>
    </source>
</evidence>
<comment type="cofactor">
    <cofactor evidence="19">
        <name>Mn(2+)</name>
        <dbReference type="ChEBI" id="CHEBI:29035"/>
    </cofactor>
    <text evidence="19">Binds 1 Mn(2+) ion per subunit.</text>
</comment>
<keyword evidence="8" id="KW-0735">Signal-anchor</keyword>
<dbReference type="Proteomes" id="UP000288216">
    <property type="component" value="Unassembled WGS sequence"/>
</dbReference>
<evidence type="ECO:0000256" key="16">
    <source>
        <dbReference type="ARBA" id="ARBA00048429"/>
    </source>
</evidence>
<evidence type="ECO:0000313" key="21">
    <source>
        <dbReference type="EMBL" id="GCB72594.1"/>
    </source>
</evidence>
<gene>
    <name evidence="21" type="ORF">scyTo_0002075</name>
</gene>
<feature type="binding site" evidence="19">
    <location>
        <position position="196"/>
    </location>
    <ligand>
        <name>Mn(2+)</name>
        <dbReference type="ChEBI" id="CHEBI:29035"/>
    </ligand>
</feature>
<feature type="binding site" evidence="19">
    <location>
        <position position="198"/>
    </location>
    <ligand>
        <name>Mn(2+)</name>
        <dbReference type="ChEBI" id="CHEBI:29035"/>
    </ligand>
</feature>
<dbReference type="Gene3D" id="3.90.550.10">
    <property type="entry name" value="Spore Coat Polysaccharide Biosynthesis Protein SpsA, Chain A"/>
    <property type="match status" value="1"/>
</dbReference>
<evidence type="ECO:0000256" key="12">
    <source>
        <dbReference type="ARBA" id="ARBA00023211"/>
    </source>
</evidence>
<evidence type="ECO:0000256" key="20">
    <source>
        <dbReference type="SAM" id="Phobius"/>
    </source>
</evidence>
<dbReference type="GO" id="GO:0047276">
    <property type="term" value="F:N-acetyllactosaminide 3-alpha-galactosyltransferase activity"/>
    <property type="evidence" value="ECO:0007669"/>
    <property type="project" value="UniProtKB-EC"/>
</dbReference>
<dbReference type="PANTHER" id="PTHR10462:SF26">
    <property type="entry name" value="N-ACETYLLACTOSAMINIDE ALPHA-1,3-GALACTOSYLTRANSFERASE"/>
    <property type="match status" value="1"/>
</dbReference>
<organism evidence="21 22">
    <name type="scientific">Scyliorhinus torazame</name>
    <name type="common">Cloudy catshark</name>
    <name type="synonym">Catulus torazame</name>
    <dbReference type="NCBI Taxonomy" id="75743"/>
    <lineage>
        <taxon>Eukaryota</taxon>
        <taxon>Metazoa</taxon>
        <taxon>Chordata</taxon>
        <taxon>Craniata</taxon>
        <taxon>Vertebrata</taxon>
        <taxon>Chondrichthyes</taxon>
        <taxon>Elasmobranchii</taxon>
        <taxon>Galeomorphii</taxon>
        <taxon>Galeoidea</taxon>
        <taxon>Carcharhiniformes</taxon>
        <taxon>Scyliorhinidae</taxon>
        <taxon>Scyliorhinus</taxon>
    </lineage>
</organism>
<feature type="binding site" evidence="18">
    <location>
        <begin position="105"/>
        <end position="107"/>
    </location>
    <ligand>
        <name>UDP-N-acetyl-alpha-D-galactosamine</name>
        <dbReference type="ChEBI" id="CHEBI:67138"/>
    </ligand>
</feature>
<dbReference type="InterPro" id="IPR005076">
    <property type="entry name" value="Glyco_trans_6"/>
</dbReference>
<comment type="similarity">
    <text evidence="3">Belongs to the glycosyltransferase 6 family.</text>
</comment>
<comment type="caution">
    <text evidence="21">The sequence shown here is derived from an EMBL/GenBank/DDBJ whole genome shotgun (WGS) entry which is preliminary data.</text>
</comment>
<accession>A0A401PHM7</accession>
<dbReference type="AlphaFoldDB" id="A0A401PHM7"/>
<sequence length="336" mass="39276">MQVTLDINKQMVFVVLLFMAVLSVVYLSYHPPRLTTQVVKKKLQFDWRKNDVHSGTQSWFNSSAVTDQQTLTSWGAPILWEGTFNPVERDEFYSKKKTVIGLTVFAIGRYLDRYLKDFLESAEQHFMKGHRVIYYVMVDIASKVPALQLSPGRNLTVIEVPRQSRWQDISMMRMQQIGDLIQDQIRFEVTYLFCFDVDQVFVGRFGVEALAYSVAQIHSAFFAANRNKFTYERSPKSAAYIALDEGDFYYHAAVFGGRPDLVLNLTRTCLEGIIRDKSNKVEAVWHDESHLNRYFLDHKPAKLLSPEYCWDLMPAKHIRYVRLKWLPKDYKKLRDN</sequence>
<dbReference type="OrthoDB" id="10013941at2759"/>
<comment type="catalytic activity">
    <reaction evidence="16">
        <text>a beta-D-galactosyl-(1-&gt;4)-N-acetyl-beta-D-glucosaminyl derivative + UDP-alpha-D-galactose = an alpha-D-galactosyl-(1-&gt;3)-beta-D-galactosyl-(1-&gt;4)-N-acetyl-beta-D-glucosaminyl derivative + UDP + H(+)</text>
        <dbReference type="Rhea" id="RHEA:13013"/>
        <dbReference type="ChEBI" id="CHEBI:15378"/>
        <dbReference type="ChEBI" id="CHEBI:58223"/>
        <dbReference type="ChEBI" id="CHEBI:66914"/>
        <dbReference type="ChEBI" id="CHEBI:133507"/>
        <dbReference type="ChEBI" id="CHEBI:138024"/>
        <dbReference type="EC" id="2.4.1.87"/>
    </reaction>
</comment>
<evidence type="ECO:0000256" key="5">
    <source>
        <dbReference type="ARBA" id="ARBA00022679"/>
    </source>
</evidence>
<evidence type="ECO:0000256" key="9">
    <source>
        <dbReference type="ARBA" id="ARBA00022989"/>
    </source>
</evidence>
<feature type="binding site" evidence="18">
    <location>
        <begin position="196"/>
        <end position="198"/>
    </location>
    <ligand>
        <name>UDP-N-acetyl-alpha-D-galactosamine</name>
        <dbReference type="ChEBI" id="CHEBI:67138"/>
    </ligand>
</feature>
<keyword evidence="9 20" id="KW-1133">Transmembrane helix</keyword>
<evidence type="ECO:0000256" key="13">
    <source>
        <dbReference type="ARBA" id="ARBA00038937"/>
    </source>
</evidence>
<keyword evidence="4" id="KW-0328">Glycosyltransferase</keyword>